<evidence type="ECO:0000313" key="13">
    <source>
        <dbReference type="Proteomes" id="UP000483261"/>
    </source>
</evidence>
<dbReference type="GO" id="GO:0045493">
    <property type="term" value="P:xylan catabolic process"/>
    <property type="evidence" value="ECO:0007669"/>
    <property type="project" value="UniProtKB-KW"/>
</dbReference>
<evidence type="ECO:0000259" key="11">
    <source>
        <dbReference type="PROSITE" id="PS51760"/>
    </source>
</evidence>
<dbReference type="Pfam" id="PF00331">
    <property type="entry name" value="Glyco_hydro_10"/>
    <property type="match status" value="1"/>
</dbReference>
<dbReference type="Proteomes" id="UP000483261">
    <property type="component" value="Unassembled WGS sequence"/>
</dbReference>
<keyword evidence="3 12" id="KW-0858">Xylan degradation</keyword>
<dbReference type="EMBL" id="JAALAA010000004">
    <property type="protein sequence ID" value="NGN92449.1"/>
    <property type="molecule type" value="Genomic_DNA"/>
</dbReference>
<evidence type="ECO:0000256" key="1">
    <source>
        <dbReference type="ARBA" id="ARBA00000681"/>
    </source>
</evidence>
<comment type="caution">
    <text evidence="12">The sequence shown here is derived from an EMBL/GenBank/DDBJ whole genome shotgun (WGS) entry which is preliminary data.</text>
</comment>
<gene>
    <name evidence="12" type="ORF">G5C66_06790</name>
</gene>
<dbReference type="InterPro" id="IPR017853">
    <property type="entry name" value="GH"/>
</dbReference>
<dbReference type="PANTHER" id="PTHR31490:SF88">
    <property type="entry name" value="BETA-XYLANASE"/>
    <property type="match status" value="1"/>
</dbReference>
<dbReference type="Gene3D" id="3.20.20.80">
    <property type="entry name" value="Glycosidases"/>
    <property type="match status" value="1"/>
</dbReference>
<proteinExistence type="inferred from homology"/>
<dbReference type="RefSeq" id="WP_165110201.1">
    <property type="nucleotide sequence ID" value="NZ_JAALAA010000004.1"/>
</dbReference>
<organism evidence="12 13">
    <name type="scientific">Nocardioides turkmenicus</name>
    <dbReference type="NCBI Taxonomy" id="2711220"/>
    <lineage>
        <taxon>Bacteria</taxon>
        <taxon>Bacillati</taxon>
        <taxon>Actinomycetota</taxon>
        <taxon>Actinomycetes</taxon>
        <taxon>Propionibacteriales</taxon>
        <taxon>Nocardioidaceae</taxon>
        <taxon>Nocardioides</taxon>
    </lineage>
</organism>
<feature type="chain" id="PRO_5026683271" description="Beta-xylanase" evidence="10">
    <location>
        <begin position="30"/>
        <end position="374"/>
    </location>
</feature>
<keyword evidence="4 10" id="KW-0732">Signal</keyword>
<name>A0A6M1R461_9ACTN</name>
<accession>A0A6M1R461</accession>
<keyword evidence="6 9" id="KW-0119">Carbohydrate metabolism</keyword>
<evidence type="ECO:0000256" key="2">
    <source>
        <dbReference type="ARBA" id="ARBA00007495"/>
    </source>
</evidence>
<comment type="catalytic activity">
    <reaction evidence="1 9">
        <text>Endohydrolysis of (1-&gt;4)-beta-D-xylosidic linkages in xylans.</text>
        <dbReference type="EC" id="3.2.1.8"/>
    </reaction>
</comment>
<sequence length="374" mass="41792">MKRYARPGLLSLAALATSICLAPASPAAAGVAAGWQPDTLREAAPDGFVVGTAVAGGGHHEDMPYPDPFPNDRKYRHLVAKEFSSVSPENQMKWEFIHPEPDVYDFGPADAIVKFAAQHDQQVRGHTLMWHSQNPEWLEQGDYTPEELRTILRDHIKTVVGRYAGQIDQWDVANEIFDGSGNLRTSENIWIRELGPGIIADAFRWTHEADPDALLFFNDYGVESINAKSDAYYRLVQELKADGVPVDGFSVQGHLSTRYGFPGDLQANLERFDALGLETAVTELDVRMDLPNDAEPTPEQEAVQASYYQRFLQACLAVENCDSFTLWGFTDKYSWVPVFFPDEGSATVMTEEFERKPAYDSLLETLNAARLAQR</sequence>
<feature type="signal peptide" evidence="10">
    <location>
        <begin position="1"/>
        <end position="29"/>
    </location>
</feature>
<reference evidence="12 13" key="1">
    <citation type="submission" date="2020-02" db="EMBL/GenBank/DDBJ databases">
        <title>Whole-genome analyses of novel actinobacteria.</title>
        <authorList>
            <person name="Sahin N."/>
        </authorList>
    </citation>
    <scope>NUCLEOTIDE SEQUENCE [LARGE SCALE GENOMIC DNA]</scope>
    <source>
        <strain evidence="12 13">KC13</strain>
    </source>
</reference>
<evidence type="ECO:0000256" key="3">
    <source>
        <dbReference type="ARBA" id="ARBA00022651"/>
    </source>
</evidence>
<dbReference type="SUPFAM" id="SSF51445">
    <property type="entry name" value="(Trans)glycosidases"/>
    <property type="match status" value="1"/>
</dbReference>
<dbReference type="EC" id="3.2.1.8" evidence="9"/>
<evidence type="ECO:0000256" key="5">
    <source>
        <dbReference type="ARBA" id="ARBA00022801"/>
    </source>
</evidence>
<dbReference type="PANTHER" id="PTHR31490">
    <property type="entry name" value="GLYCOSYL HYDROLASE"/>
    <property type="match status" value="1"/>
</dbReference>
<evidence type="ECO:0000256" key="6">
    <source>
        <dbReference type="ARBA" id="ARBA00023277"/>
    </source>
</evidence>
<comment type="similarity">
    <text evidence="2 9">Belongs to the glycosyl hydrolase 10 (cellulase F) family.</text>
</comment>
<dbReference type="InterPro" id="IPR001000">
    <property type="entry name" value="GH10_dom"/>
</dbReference>
<keyword evidence="5 9" id="KW-0378">Hydrolase</keyword>
<keyword evidence="13" id="KW-1185">Reference proteome</keyword>
<feature type="domain" description="GH10" evidence="11">
    <location>
        <begin position="70"/>
        <end position="365"/>
    </location>
</feature>
<evidence type="ECO:0000256" key="7">
    <source>
        <dbReference type="ARBA" id="ARBA00023295"/>
    </source>
</evidence>
<evidence type="ECO:0000256" key="4">
    <source>
        <dbReference type="ARBA" id="ARBA00022729"/>
    </source>
</evidence>
<keyword evidence="7 9" id="KW-0326">Glycosidase</keyword>
<evidence type="ECO:0000256" key="10">
    <source>
        <dbReference type="SAM" id="SignalP"/>
    </source>
</evidence>
<evidence type="ECO:0000313" key="12">
    <source>
        <dbReference type="EMBL" id="NGN92449.1"/>
    </source>
</evidence>
<dbReference type="GO" id="GO:0031176">
    <property type="term" value="F:endo-1,4-beta-xylanase activity"/>
    <property type="evidence" value="ECO:0007669"/>
    <property type="project" value="UniProtKB-EC"/>
</dbReference>
<dbReference type="PROSITE" id="PS51760">
    <property type="entry name" value="GH10_2"/>
    <property type="match status" value="1"/>
</dbReference>
<dbReference type="InterPro" id="IPR044846">
    <property type="entry name" value="GH10"/>
</dbReference>
<dbReference type="AlphaFoldDB" id="A0A6M1R461"/>
<evidence type="ECO:0000256" key="8">
    <source>
        <dbReference type="ARBA" id="ARBA00023326"/>
    </source>
</evidence>
<keyword evidence="8 9" id="KW-0624">Polysaccharide degradation</keyword>
<protein>
    <recommendedName>
        <fullName evidence="9">Beta-xylanase</fullName>
        <ecNumber evidence="9">3.2.1.8</ecNumber>
    </recommendedName>
</protein>
<dbReference type="SMART" id="SM00633">
    <property type="entry name" value="Glyco_10"/>
    <property type="match status" value="1"/>
</dbReference>
<dbReference type="PRINTS" id="PR00134">
    <property type="entry name" value="GLHYDRLASE10"/>
</dbReference>
<evidence type="ECO:0000256" key="9">
    <source>
        <dbReference type="RuleBase" id="RU361174"/>
    </source>
</evidence>